<reference evidence="1" key="1">
    <citation type="submission" date="2016-09" db="EMBL/GenBank/DDBJ databases">
        <title>Draft genome of thermotolerant cyanobacterium Desertifilum sp. strain IPPAS B-1220.</title>
        <authorList>
            <person name="Sinetova M.A."/>
            <person name="Bolakhan K."/>
            <person name="Zayadan B.K."/>
            <person name="Mironov K.S."/>
            <person name="Ustinova V."/>
            <person name="Kupriyanova E.V."/>
            <person name="Sidorov R.A."/>
            <person name="Skrypnik A.N."/>
            <person name="Gogoleva N.E."/>
            <person name="Gogolev Y.V."/>
            <person name="Los D.A."/>
        </authorList>
    </citation>
    <scope>NUCLEOTIDE SEQUENCE [LARGE SCALE GENOMIC DNA]</scope>
    <source>
        <strain evidence="1">IPPAS B-1220</strain>
    </source>
</reference>
<comment type="caution">
    <text evidence="1">The sequence shown here is derived from an EMBL/GenBank/DDBJ whole genome shotgun (WGS) entry which is preliminary data.</text>
</comment>
<name>A0A1E5QDX7_9CYAN</name>
<organism evidence="1">
    <name type="scientific">Desertifilum tharense IPPAS B-1220</name>
    <dbReference type="NCBI Taxonomy" id="1781255"/>
    <lineage>
        <taxon>Bacteria</taxon>
        <taxon>Bacillati</taxon>
        <taxon>Cyanobacteriota</taxon>
        <taxon>Cyanophyceae</taxon>
        <taxon>Desertifilales</taxon>
        <taxon>Desertifilaceae</taxon>
        <taxon>Desertifilum</taxon>
    </lineage>
</organism>
<dbReference type="InterPro" id="IPR054664">
    <property type="entry name" value="Alr0857-like"/>
</dbReference>
<dbReference type="RefSeq" id="WP_069969575.1">
    <property type="nucleotide sequence ID" value="NZ_CM124774.1"/>
</dbReference>
<dbReference type="EMBL" id="MJGC01000110">
    <property type="protein sequence ID" value="OEJ72859.1"/>
    <property type="molecule type" value="Genomic_DNA"/>
</dbReference>
<evidence type="ECO:0000313" key="1">
    <source>
        <dbReference type="EMBL" id="OEJ72859.1"/>
    </source>
</evidence>
<protein>
    <submittedName>
        <fullName evidence="1">Uncharacterized protein</fullName>
    </submittedName>
</protein>
<dbReference type="OrthoDB" id="530474at2"/>
<proteinExistence type="predicted"/>
<sequence length="127" mass="14338">MLKLTYTETGFYLERLAQPLEEWVTTRVLVALRAGTRFTVEPSTAAFLLPADLPHLAQLQLEARREDEAIAFSVCDADYIEVSLKGTWLTCNPQGEEGIFVVAMSDRTEFFLSKLWQDSLTYASAIE</sequence>
<accession>A0A1E5QDX7</accession>
<dbReference type="NCBIfam" id="NF045647">
    <property type="entry name" value="alr0857_fam"/>
    <property type="match status" value="1"/>
</dbReference>
<gene>
    <name evidence="1" type="ORF">BH720_23090</name>
</gene>
<dbReference type="STRING" id="1781255.BH720_23090"/>
<dbReference type="AlphaFoldDB" id="A0A1E5QDX7"/>